<keyword evidence="5" id="KW-1185">Reference proteome</keyword>
<dbReference type="InterPro" id="IPR045051">
    <property type="entry name" value="SBT"/>
</dbReference>
<gene>
    <name evidence="4" type="ORF">ARALYDRAFT_354793</name>
</gene>
<reference evidence="5" key="1">
    <citation type="journal article" date="2011" name="Nat. Genet.">
        <title>The Arabidopsis lyrata genome sequence and the basis of rapid genome size change.</title>
        <authorList>
            <person name="Hu T.T."/>
            <person name="Pattyn P."/>
            <person name="Bakker E.G."/>
            <person name="Cao J."/>
            <person name="Cheng J.-F."/>
            <person name="Clark R.M."/>
            <person name="Fahlgren N."/>
            <person name="Fawcett J.A."/>
            <person name="Grimwood J."/>
            <person name="Gundlach H."/>
            <person name="Haberer G."/>
            <person name="Hollister J.D."/>
            <person name="Ossowski S."/>
            <person name="Ottilar R.P."/>
            <person name="Salamov A.A."/>
            <person name="Schneeberger K."/>
            <person name="Spannagl M."/>
            <person name="Wang X."/>
            <person name="Yang L."/>
            <person name="Nasrallah M.E."/>
            <person name="Bergelson J."/>
            <person name="Carrington J.C."/>
            <person name="Gaut B.S."/>
            <person name="Schmutz J."/>
            <person name="Mayer K.F.X."/>
            <person name="Van de Peer Y."/>
            <person name="Grigoriev I.V."/>
            <person name="Nordborg M."/>
            <person name="Weigel D."/>
            <person name="Guo Y.-L."/>
        </authorList>
    </citation>
    <scope>NUCLEOTIDE SEQUENCE [LARGE SCALE GENOMIC DNA]</scope>
    <source>
        <strain evidence="5">cv. MN47</strain>
    </source>
</reference>
<dbReference type="eggNOG" id="ENOG502QSVR">
    <property type="taxonomic scope" value="Eukaryota"/>
</dbReference>
<dbReference type="InterPro" id="IPR000209">
    <property type="entry name" value="Peptidase_S8/S53_dom"/>
</dbReference>
<feature type="domain" description="Peptidase S8/S53" evidence="3">
    <location>
        <begin position="10"/>
        <end position="75"/>
    </location>
</feature>
<dbReference type="EMBL" id="GL348719">
    <property type="protein sequence ID" value="EFH46231.1"/>
    <property type="molecule type" value="Genomic_DNA"/>
</dbReference>
<dbReference type="PANTHER" id="PTHR10795">
    <property type="entry name" value="PROPROTEIN CONVERTASE SUBTILISIN/KEXIN"/>
    <property type="match status" value="1"/>
</dbReference>
<protein>
    <recommendedName>
        <fullName evidence="3">Peptidase S8/S53 domain-containing protein</fullName>
    </recommendedName>
</protein>
<comment type="similarity">
    <text evidence="1">Belongs to the peptidase S8 family.</text>
</comment>
<evidence type="ECO:0000259" key="3">
    <source>
        <dbReference type="Pfam" id="PF00082"/>
    </source>
</evidence>
<dbReference type="Gene3D" id="3.40.50.200">
    <property type="entry name" value="Peptidase S8/S53 domain"/>
    <property type="match status" value="1"/>
</dbReference>
<sequence length="211" mass="22635">MKPTYGITAPKVMYFSARGPDPEDDSFVNADIMKPNLVAPGNAIWGAWSPLGIGTTDFQGERFAMESGTSMSAPHFLQFTPAAIASALSTTASLSDRKGEHIMAQRTVLNPDISQSPATPFDMGSGFVNATAALDPGLIFDIGYNEYMKFLCSINGSSPVVLNFTGESCSAYNSSLAASDLNLPSVTIAKLVGTRTVLRWVTREEYLRKSM</sequence>
<dbReference type="GO" id="GO:0006508">
    <property type="term" value="P:proteolysis"/>
    <property type="evidence" value="ECO:0007669"/>
    <property type="project" value="InterPro"/>
</dbReference>
<dbReference type="Proteomes" id="UP000008694">
    <property type="component" value="Unassembled WGS sequence"/>
</dbReference>
<evidence type="ECO:0000313" key="5">
    <source>
        <dbReference type="Proteomes" id="UP000008694"/>
    </source>
</evidence>
<dbReference type="AlphaFoldDB" id="D7MGA1"/>
<dbReference type="InterPro" id="IPR036852">
    <property type="entry name" value="Peptidase_S8/S53_dom_sf"/>
</dbReference>
<organism evidence="5">
    <name type="scientific">Arabidopsis lyrata subsp. lyrata</name>
    <name type="common">Lyre-leaved rock-cress</name>
    <dbReference type="NCBI Taxonomy" id="81972"/>
    <lineage>
        <taxon>Eukaryota</taxon>
        <taxon>Viridiplantae</taxon>
        <taxon>Streptophyta</taxon>
        <taxon>Embryophyta</taxon>
        <taxon>Tracheophyta</taxon>
        <taxon>Spermatophyta</taxon>
        <taxon>Magnoliopsida</taxon>
        <taxon>eudicotyledons</taxon>
        <taxon>Gunneridae</taxon>
        <taxon>Pentapetalae</taxon>
        <taxon>rosids</taxon>
        <taxon>malvids</taxon>
        <taxon>Brassicales</taxon>
        <taxon>Brassicaceae</taxon>
        <taxon>Camelineae</taxon>
        <taxon>Arabidopsis</taxon>
    </lineage>
</organism>
<dbReference type="GO" id="GO:0004252">
    <property type="term" value="F:serine-type endopeptidase activity"/>
    <property type="evidence" value="ECO:0007669"/>
    <property type="project" value="InterPro"/>
</dbReference>
<name>D7MGA1_ARALL</name>
<dbReference type="Gramene" id="fgenesh1_pg.C_scaffold_7001966">
    <property type="protein sequence ID" value="fgenesh1_pg.C_scaffold_7001966"/>
    <property type="gene ID" value="fgenesh1_pg.C_scaffold_7001966"/>
</dbReference>
<evidence type="ECO:0000256" key="1">
    <source>
        <dbReference type="ARBA" id="ARBA00011073"/>
    </source>
</evidence>
<dbReference type="HOGENOM" id="CLU_1095576_0_0_1"/>
<proteinExistence type="inferred from homology"/>
<dbReference type="Pfam" id="PF00082">
    <property type="entry name" value="Peptidase_S8"/>
    <property type="match status" value="1"/>
</dbReference>
<dbReference type="STRING" id="81972.D7MGA1"/>
<accession>D7MGA1</accession>
<keyword evidence="2" id="KW-0732">Signal</keyword>
<evidence type="ECO:0000313" key="4">
    <source>
        <dbReference type="EMBL" id="EFH46231.1"/>
    </source>
</evidence>
<dbReference type="SUPFAM" id="SSF52743">
    <property type="entry name" value="Subtilisin-like"/>
    <property type="match status" value="1"/>
</dbReference>
<evidence type="ECO:0000256" key="2">
    <source>
        <dbReference type="ARBA" id="ARBA00022729"/>
    </source>
</evidence>